<dbReference type="InterPro" id="IPR001633">
    <property type="entry name" value="EAL_dom"/>
</dbReference>
<keyword evidence="3" id="KW-1185">Reference proteome</keyword>
<proteinExistence type="predicted"/>
<organism evidence="2 3">
    <name type="scientific">Rhodococcoides yunnanense</name>
    <dbReference type="NCBI Taxonomy" id="278209"/>
    <lineage>
        <taxon>Bacteria</taxon>
        <taxon>Bacillati</taxon>
        <taxon>Actinomycetota</taxon>
        <taxon>Actinomycetes</taxon>
        <taxon>Mycobacteriales</taxon>
        <taxon>Nocardiaceae</taxon>
        <taxon>Rhodococcoides</taxon>
    </lineage>
</organism>
<dbReference type="Proteomes" id="UP001185755">
    <property type="component" value="Unassembled WGS sequence"/>
</dbReference>
<feature type="domain" description="EAL" evidence="1">
    <location>
        <begin position="8"/>
        <end position="255"/>
    </location>
</feature>
<evidence type="ECO:0000313" key="3">
    <source>
        <dbReference type="Proteomes" id="UP001185755"/>
    </source>
</evidence>
<accession>A0ABU4B7S4</accession>
<dbReference type="SMART" id="SM00052">
    <property type="entry name" value="EAL"/>
    <property type="match status" value="1"/>
</dbReference>
<dbReference type="PANTHER" id="PTHR33121:SF76">
    <property type="entry name" value="SIGNALING PROTEIN"/>
    <property type="match status" value="1"/>
</dbReference>
<dbReference type="Gene3D" id="3.20.20.450">
    <property type="entry name" value="EAL domain"/>
    <property type="match status" value="1"/>
</dbReference>
<dbReference type="RefSeq" id="WP_317563088.1">
    <property type="nucleotide sequence ID" value="NZ_JAWLJX010000001.1"/>
</dbReference>
<protein>
    <submittedName>
        <fullName evidence="2">EAL domain-containing protein</fullName>
    </submittedName>
</protein>
<dbReference type="Pfam" id="PF10069">
    <property type="entry name" value="DICT"/>
    <property type="match status" value="1"/>
</dbReference>
<dbReference type="PROSITE" id="PS50883">
    <property type="entry name" value="EAL"/>
    <property type="match status" value="1"/>
</dbReference>
<evidence type="ECO:0000259" key="1">
    <source>
        <dbReference type="PROSITE" id="PS50883"/>
    </source>
</evidence>
<dbReference type="InterPro" id="IPR035919">
    <property type="entry name" value="EAL_sf"/>
</dbReference>
<dbReference type="Pfam" id="PF00563">
    <property type="entry name" value="EAL"/>
    <property type="match status" value="1"/>
</dbReference>
<dbReference type="CDD" id="cd01948">
    <property type="entry name" value="EAL"/>
    <property type="match status" value="1"/>
</dbReference>
<evidence type="ECO:0000313" key="2">
    <source>
        <dbReference type="EMBL" id="MDV6260238.1"/>
    </source>
</evidence>
<dbReference type="SUPFAM" id="SSF141868">
    <property type="entry name" value="EAL domain-like"/>
    <property type="match status" value="1"/>
</dbReference>
<name>A0ABU4B7S4_9NOCA</name>
<gene>
    <name evidence="2" type="ORF">R3P96_02685</name>
</gene>
<dbReference type="EMBL" id="JAWLJX010000001">
    <property type="protein sequence ID" value="MDV6260238.1"/>
    <property type="molecule type" value="Genomic_DNA"/>
</dbReference>
<sequence>MPDDAVRERSSHEAISSALADVNAVRPVFQPVIELGTGTVLGYEALARWPELPLLDLDSVFSTAADLGVVDDLDWACRTGAVDAALAAGMAQELCLFVNVEPHTTTGPTDAARRAFAAAEGRFSVVLELTERSLLADPAVLLAVVADGRRAGCRIALDDISVHPDTVTMLEFVAPDIIKLDRSLVQRDPNRAQARVIAAVRAHSEATGATVLAEGIETDEHLARAHSLGAVLGQGWLFGRPGPLPESVRTAPGALSILSEPVANSGLVPNLPSDLFELVAPSIGTKAFIRAISRQIEDHARDTNDSLALMSTFQHSRWFSPPVAEQYEFLATKHAFVAAVGVGLGGEPAPGVRGADLDPTEEFTREWTITAVGQHYFSALIARDLGDEDCADADRRFEFVHTHNRQLVVAAARSLMRRIIPM</sequence>
<dbReference type="InterPro" id="IPR050706">
    <property type="entry name" value="Cyclic-di-GMP_PDE-like"/>
</dbReference>
<dbReference type="InterPro" id="IPR019278">
    <property type="entry name" value="DICT_dom"/>
</dbReference>
<comment type="caution">
    <text evidence="2">The sequence shown here is derived from an EMBL/GenBank/DDBJ whole genome shotgun (WGS) entry which is preliminary data.</text>
</comment>
<reference evidence="2 3" key="1">
    <citation type="submission" date="2023-10" db="EMBL/GenBank/DDBJ databases">
        <title>Development of a sustainable strategy for remediation of hydrocarbon-contaminated territories based on the waste exchange concept.</title>
        <authorList>
            <person name="Krivoruchko A."/>
        </authorList>
    </citation>
    <scope>NUCLEOTIDE SEQUENCE [LARGE SCALE GENOMIC DNA]</scope>
    <source>
        <strain evidence="2 3">IEGM 1323</strain>
    </source>
</reference>
<dbReference type="PANTHER" id="PTHR33121">
    <property type="entry name" value="CYCLIC DI-GMP PHOSPHODIESTERASE PDEF"/>
    <property type="match status" value="1"/>
</dbReference>